<gene>
    <name evidence="5" type="ORF">SM757_34435</name>
</gene>
<proteinExistence type="inferred from homology"/>
<evidence type="ECO:0000313" key="5">
    <source>
        <dbReference type="EMBL" id="MDZ5461685.1"/>
    </source>
</evidence>
<dbReference type="Pfam" id="PF00389">
    <property type="entry name" value="2-Hacid_dh"/>
    <property type="match status" value="1"/>
</dbReference>
<keyword evidence="6" id="KW-1185">Reference proteome</keyword>
<dbReference type="RefSeq" id="WP_322468780.1">
    <property type="nucleotide sequence ID" value="NZ_JAXOJX010000141.1"/>
</dbReference>
<reference evidence="5 6" key="1">
    <citation type="submission" date="2023-11" db="EMBL/GenBank/DDBJ databases">
        <title>Draft genome of Azohydromonas lata strain H1 (DSM1123), a polyhydroxyalkanoate producer.</title>
        <authorList>
            <person name="Traversa D."/>
            <person name="D'Addabbo P."/>
            <person name="Pazzani C."/>
            <person name="Manzari C."/>
            <person name="Chiara M."/>
            <person name="Scrascia M."/>
        </authorList>
    </citation>
    <scope>NUCLEOTIDE SEQUENCE [LARGE SCALE GENOMIC DNA]</scope>
    <source>
        <strain evidence="5 6">H1</strain>
    </source>
</reference>
<dbReference type="Proteomes" id="UP001293718">
    <property type="component" value="Unassembled WGS sequence"/>
</dbReference>
<dbReference type="Gene3D" id="3.40.50.720">
    <property type="entry name" value="NAD(P)-binding Rossmann-like Domain"/>
    <property type="match status" value="2"/>
</dbReference>
<accession>A0ABU5IS39</accession>
<evidence type="ECO:0000259" key="3">
    <source>
        <dbReference type="Pfam" id="PF00389"/>
    </source>
</evidence>
<protein>
    <submittedName>
        <fullName evidence="5">C-terminal binding protein</fullName>
    </submittedName>
</protein>
<dbReference type="InterPro" id="IPR006140">
    <property type="entry name" value="D-isomer_DH_NAD-bd"/>
</dbReference>
<sequence>MYKIGILDSKHHSYVLQPDLEQQVFDGVAELQLFHVSSVAELPEWARACDGFISWHLVPLDAGALQQLTSCRAIVRAAVGYDNIDLGTAAGKGIQVANVPDYGTEEVADHTLAMALALLRRLPRGDQLVRGGCWDWRQVGGMPRLRGFNVGLLGLGRIGTAVARRFQALGCEVSFYDPERPSGWDKAVGVQRCESLDELLERCQLLSIHAPLNPTTRHLIDAEALARLDGKYLVNTARGPIIDPQALNAAIAANSLAGVGLDVFADETQRPPEPLASSPDVLWSPHVAFYADPALAELRIKAAQCLRGLLEQGHHRNVLSAVASA</sequence>
<dbReference type="PANTHER" id="PTHR10996:SF283">
    <property type="entry name" value="GLYOXYLATE_HYDROXYPYRUVATE REDUCTASE B"/>
    <property type="match status" value="1"/>
</dbReference>
<dbReference type="InterPro" id="IPR043322">
    <property type="entry name" value="CtBP"/>
</dbReference>
<dbReference type="EMBL" id="JAXOJX010000141">
    <property type="protein sequence ID" value="MDZ5461685.1"/>
    <property type="molecule type" value="Genomic_DNA"/>
</dbReference>
<evidence type="ECO:0000256" key="1">
    <source>
        <dbReference type="ARBA" id="ARBA00023002"/>
    </source>
</evidence>
<dbReference type="InterPro" id="IPR036291">
    <property type="entry name" value="NAD(P)-bd_dom_sf"/>
</dbReference>
<comment type="caution">
    <text evidence="5">The sequence shown here is derived from an EMBL/GenBank/DDBJ whole genome shotgun (WGS) entry which is preliminary data.</text>
</comment>
<dbReference type="SUPFAM" id="SSF52283">
    <property type="entry name" value="Formate/glycerate dehydrogenase catalytic domain-like"/>
    <property type="match status" value="1"/>
</dbReference>
<evidence type="ECO:0000313" key="6">
    <source>
        <dbReference type="Proteomes" id="UP001293718"/>
    </source>
</evidence>
<dbReference type="InterPro" id="IPR050223">
    <property type="entry name" value="D-isomer_2-hydroxyacid_DH"/>
</dbReference>
<evidence type="ECO:0000259" key="4">
    <source>
        <dbReference type="Pfam" id="PF02826"/>
    </source>
</evidence>
<dbReference type="CDD" id="cd05299">
    <property type="entry name" value="CtBP_dh"/>
    <property type="match status" value="1"/>
</dbReference>
<comment type="similarity">
    <text evidence="2">Belongs to the D-isomer specific 2-hydroxyacid dehydrogenase family.</text>
</comment>
<dbReference type="InterPro" id="IPR006139">
    <property type="entry name" value="D-isomer_2_OHA_DH_cat_dom"/>
</dbReference>
<feature type="domain" description="D-isomer specific 2-hydroxyacid dehydrogenase catalytic" evidence="3">
    <location>
        <begin position="23"/>
        <end position="318"/>
    </location>
</feature>
<keyword evidence="1 2" id="KW-0560">Oxidoreductase</keyword>
<evidence type="ECO:0000256" key="2">
    <source>
        <dbReference type="RuleBase" id="RU003719"/>
    </source>
</evidence>
<organism evidence="5 6">
    <name type="scientific">Azohydromonas lata</name>
    <dbReference type="NCBI Taxonomy" id="45677"/>
    <lineage>
        <taxon>Bacteria</taxon>
        <taxon>Pseudomonadati</taxon>
        <taxon>Pseudomonadota</taxon>
        <taxon>Betaproteobacteria</taxon>
        <taxon>Burkholderiales</taxon>
        <taxon>Sphaerotilaceae</taxon>
        <taxon>Azohydromonas</taxon>
    </lineage>
</organism>
<dbReference type="PANTHER" id="PTHR10996">
    <property type="entry name" value="2-HYDROXYACID DEHYDROGENASE-RELATED"/>
    <property type="match status" value="1"/>
</dbReference>
<feature type="domain" description="D-isomer specific 2-hydroxyacid dehydrogenase NAD-binding" evidence="4">
    <location>
        <begin position="112"/>
        <end position="288"/>
    </location>
</feature>
<name>A0ABU5IS39_9BURK</name>
<dbReference type="Pfam" id="PF02826">
    <property type="entry name" value="2-Hacid_dh_C"/>
    <property type="match status" value="1"/>
</dbReference>
<dbReference type="SUPFAM" id="SSF51735">
    <property type="entry name" value="NAD(P)-binding Rossmann-fold domains"/>
    <property type="match status" value="1"/>
</dbReference>